<keyword evidence="2" id="KW-1185">Reference proteome</keyword>
<evidence type="ECO:0000313" key="1">
    <source>
        <dbReference type="EMBL" id="CAK6443524.1"/>
    </source>
</evidence>
<organism evidence="1 2">
    <name type="scientific">Pipistrellus nathusii</name>
    <name type="common">Nathusius' pipistrelle</name>
    <dbReference type="NCBI Taxonomy" id="59473"/>
    <lineage>
        <taxon>Eukaryota</taxon>
        <taxon>Metazoa</taxon>
        <taxon>Chordata</taxon>
        <taxon>Craniata</taxon>
        <taxon>Vertebrata</taxon>
        <taxon>Euteleostomi</taxon>
        <taxon>Mammalia</taxon>
        <taxon>Eutheria</taxon>
        <taxon>Laurasiatheria</taxon>
        <taxon>Chiroptera</taxon>
        <taxon>Yangochiroptera</taxon>
        <taxon>Vespertilionidae</taxon>
        <taxon>Pipistrellus</taxon>
    </lineage>
</organism>
<dbReference type="EMBL" id="OY882860">
    <property type="protein sequence ID" value="CAK6443524.1"/>
    <property type="molecule type" value="Genomic_DNA"/>
</dbReference>
<dbReference type="Proteomes" id="UP001314169">
    <property type="component" value="Chromosome 3"/>
</dbReference>
<sequence>MPPPLQKWLLAGAQGYERRNRWAGKTHPFLRDRYPYLPPIQLHGSRAQWGSPSLHPHDHNPLCIPSSSCHRSVLLCLRAACHDGAFSLCLPIPGLSRILTAKNDQKHGD</sequence>
<gene>
    <name evidence="1" type="ORF">MPIPNATIZW_LOCUS11830</name>
</gene>
<reference evidence="1" key="1">
    <citation type="submission" date="2023-12" db="EMBL/GenBank/DDBJ databases">
        <authorList>
            <person name="Brown T."/>
        </authorList>
    </citation>
    <scope>NUCLEOTIDE SEQUENCE</scope>
</reference>
<protein>
    <submittedName>
        <fullName evidence="1">Uncharacterized protein</fullName>
    </submittedName>
</protein>
<proteinExistence type="predicted"/>
<evidence type="ECO:0000313" key="2">
    <source>
        <dbReference type="Proteomes" id="UP001314169"/>
    </source>
</evidence>
<name>A0ABN9ZZ47_PIPNA</name>
<accession>A0ABN9ZZ47</accession>